<evidence type="ECO:0000313" key="2">
    <source>
        <dbReference type="EMBL" id="HDI83295.1"/>
    </source>
</evidence>
<evidence type="ECO:0008006" key="3">
    <source>
        <dbReference type="Google" id="ProtNLM"/>
    </source>
</evidence>
<sequence>MILLVFFYSLGDVVQLYDQAEYQKVILVSDSLLADSTERAKYEVDIRTYRAFSFVALGDTSSAKREFKQILKISPSYDLNPAFVSPKIIEVFKIAKSEFIEEKEIARKSLPPPLWKSVLLPGTYQNWKKLEKKSRFFRASSIITGSALVVTVVSTEVLHRIYLSKTNQNEIDRWYNYYNLSYKARNTILLTTGIIITLNLLDVLLTE</sequence>
<dbReference type="AlphaFoldDB" id="A0A7C0VCS1"/>
<organism evidence="2">
    <name type="scientific">candidate division WOR-3 bacterium</name>
    <dbReference type="NCBI Taxonomy" id="2052148"/>
    <lineage>
        <taxon>Bacteria</taxon>
        <taxon>Bacteria division WOR-3</taxon>
    </lineage>
</organism>
<comment type="caution">
    <text evidence="2">The sequence shown here is derived from an EMBL/GenBank/DDBJ whole genome shotgun (WGS) entry which is preliminary data.</text>
</comment>
<feature type="transmembrane region" description="Helical" evidence="1">
    <location>
        <begin position="187"/>
        <end position="205"/>
    </location>
</feature>
<reference evidence="2" key="1">
    <citation type="journal article" date="2020" name="mSystems">
        <title>Genome- and Community-Level Interaction Insights into Carbon Utilization and Element Cycling Functions of Hydrothermarchaeota in Hydrothermal Sediment.</title>
        <authorList>
            <person name="Zhou Z."/>
            <person name="Liu Y."/>
            <person name="Xu W."/>
            <person name="Pan J."/>
            <person name="Luo Z.H."/>
            <person name="Li M."/>
        </authorList>
    </citation>
    <scope>NUCLEOTIDE SEQUENCE [LARGE SCALE GENOMIC DNA]</scope>
    <source>
        <strain evidence="2">HyVt-102</strain>
    </source>
</reference>
<accession>A0A7C0VCS1</accession>
<keyword evidence="1" id="KW-1133">Transmembrane helix</keyword>
<feature type="transmembrane region" description="Helical" evidence="1">
    <location>
        <begin position="136"/>
        <end position="155"/>
    </location>
</feature>
<gene>
    <name evidence="2" type="ORF">ENF18_05840</name>
</gene>
<dbReference type="Proteomes" id="UP000885847">
    <property type="component" value="Unassembled WGS sequence"/>
</dbReference>
<keyword evidence="1" id="KW-0812">Transmembrane</keyword>
<name>A0A7C0VCS1_UNCW3</name>
<protein>
    <recommendedName>
        <fullName evidence="3">Tetratricopeptide repeat protein</fullName>
    </recommendedName>
</protein>
<evidence type="ECO:0000256" key="1">
    <source>
        <dbReference type="SAM" id="Phobius"/>
    </source>
</evidence>
<dbReference type="EMBL" id="DQWE01000279">
    <property type="protein sequence ID" value="HDI83295.1"/>
    <property type="molecule type" value="Genomic_DNA"/>
</dbReference>
<keyword evidence="1" id="KW-0472">Membrane</keyword>
<proteinExistence type="predicted"/>